<name>A0ABS0VLV1_PSEVE</name>
<protein>
    <recommendedName>
        <fullName evidence="3">FunZ protein</fullName>
    </recommendedName>
</protein>
<sequence>MDLSDYTNIWRVILLLMLSKQIAEEESSLLPRFIKFKHLNEAIDEYYLHAFSPEIIHALQFVQESKIAAEFLSKHAKASGEQKESITFSENRFQTNLLYIQKRFEKVLESLKLADSHTLFIDGIDIRPSGIPYPEYLDCVKGLANAVWQLNNDFFPKIKDSKGRLKVVLLIRPDIFSSLSLQNQNTKIRSNSVYLDWRTSYENYDTSSIFRMTDKLLSSQQTNKNRFDKVGDAWAGYFPYQMPSASAYNDSSFIGFLRYSFYRPRDIIMMLEFLKENAVDKNQVEKEHHTFEDFDSADFKRKLSDHLLGEIKDQISFYYTNDDYEFFLKFFELLEGDTRFDYKSYLAVHAKLVKFIKTTGKPIPQFMDTPIQFLQFLYELNVICYVEDVEGHKPFIHWSFRDRSYSNFSPKVKEGVRYEIFYGLSRAVNSGKKRVNKAPV</sequence>
<evidence type="ECO:0000313" key="1">
    <source>
        <dbReference type="EMBL" id="MBI6652521.1"/>
    </source>
</evidence>
<dbReference type="EMBL" id="JAEILD010000154">
    <property type="protein sequence ID" value="MBI6652521.1"/>
    <property type="molecule type" value="Genomic_DNA"/>
</dbReference>
<evidence type="ECO:0000313" key="2">
    <source>
        <dbReference type="Proteomes" id="UP000614123"/>
    </source>
</evidence>
<comment type="caution">
    <text evidence="1">The sequence shown here is derived from an EMBL/GenBank/DDBJ whole genome shotgun (WGS) entry which is preliminary data.</text>
</comment>
<keyword evidence="2" id="KW-1185">Reference proteome</keyword>
<organism evidence="1 2">
    <name type="scientific">Pseudomonas veronii</name>
    <dbReference type="NCBI Taxonomy" id="76761"/>
    <lineage>
        <taxon>Bacteria</taxon>
        <taxon>Pseudomonadati</taxon>
        <taxon>Pseudomonadota</taxon>
        <taxon>Gammaproteobacteria</taxon>
        <taxon>Pseudomonadales</taxon>
        <taxon>Pseudomonadaceae</taxon>
        <taxon>Pseudomonas</taxon>
    </lineage>
</organism>
<proteinExistence type="predicted"/>
<dbReference type="InterPro" id="IPR059206">
    <property type="entry name" value="Sll1717-like"/>
</dbReference>
<dbReference type="Proteomes" id="UP000614123">
    <property type="component" value="Unassembled WGS sequence"/>
</dbReference>
<accession>A0ABS0VLV1</accession>
<gene>
    <name evidence="1" type="ORF">YA0849_26400</name>
</gene>
<reference evidence="1 2" key="1">
    <citation type="submission" date="2020-12" db="EMBL/GenBank/DDBJ databases">
        <title>Comparative genomic insights into the epidemiology and virulence of plant pathogenic Pseudomonads from Turkey.</title>
        <authorList>
            <person name="Dillon M."/>
            <person name="Ruiz-Bedoya T."/>
            <person name="Bendalovic-Torma C."/>
            <person name="Guttman K.M."/>
            <person name="Kwak H."/>
            <person name="Middleton M.A."/>
            <person name="Wang P.W."/>
            <person name="Horuz S."/>
            <person name="Aysan Y."/>
            <person name="Guttman D.S."/>
        </authorList>
    </citation>
    <scope>NUCLEOTIDE SEQUENCE [LARGE SCALE GENOMIC DNA]</scope>
    <source>
        <strain evidence="1 2">S4_EA_3a</strain>
    </source>
</reference>
<dbReference type="NCBIfam" id="NF047389">
    <property type="entry name" value="ATPase_Sll1717"/>
    <property type="match status" value="1"/>
</dbReference>
<evidence type="ECO:0008006" key="3">
    <source>
        <dbReference type="Google" id="ProtNLM"/>
    </source>
</evidence>